<sequence length="519" mass="54219">MTRAAPSPAPEAPGAGPPPPLAAGPLLGVAAAAFALHLAALTRYGWFRDELYYAASTSRLDWGYVDHPPLSIAVLALVRAVGGDGLAPIRLAAALAGAATVFLTGALARRLGGGAFAQALAALGVALAPVVLGVSHIYSMNALDLVLWAAALLALLGAMERGTTGRWAALGVVLGVGLLNKISVLWLGAGIAAALLATPHRRALATPGPWLAALVAAALFAPYVAWNAAHGWPTLEFMANARQHKMTTLEPARFLLDQVLHMNPAAAPVWLVGLAAGLAGRVGAGGRAFAVVWLATLAILLASGSARASYLAPAYAGLWAAGAVALERATARRGRAALVTAVALAGLAAAPLALPLLPVEAFVRFQRALGLAPRTEERHAMGALPQHYADMHGWEEMVALVAEAHARLSPEERARCRVFGQNYGEAGAVDVLGRRLGLPRAISGHNSYWLWGPGAGEPEAIIAIGGDREGNARFFEEIEIVGRTASPWSMPYERGLDVWIGRRPKVSLREAWPALRRYI</sequence>
<dbReference type="AlphaFoldDB" id="A0A832MJ55"/>
<evidence type="ECO:0000256" key="4">
    <source>
        <dbReference type="ARBA" id="ARBA00022679"/>
    </source>
</evidence>
<name>A0A832MJ55_UNCEI</name>
<evidence type="ECO:0000256" key="7">
    <source>
        <dbReference type="ARBA" id="ARBA00023136"/>
    </source>
</evidence>
<feature type="transmembrane region" description="Helical" evidence="8">
    <location>
        <begin position="115"/>
        <end position="132"/>
    </location>
</feature>
<keyword evidence="2" id="KW-1003">Cell membrane</keyword>
<keyword evidence="4" id="KW-0808">Transferase</keyword>
<evidence type="ECO:0000256" key="6">
    <source>
        <dbReference type="ARBA" id="ARBA00022989"/>
    </source>
</evidence>
<evidence type="ECO:0000259" key="9">
    <source>
        <dbReference type="Pfam" id="PF13231"/>
    </source>
</evidence>
<feature type="transmembrane region" description="Helical" evidence="8">
    <location>
        <begin position="20"/>
        <end position="41"/>
    </location>
</feature>
<evidence type="ECO:0000256" key="1">
    <source>
        <dbReference type="ARBA" id="ARBA00004651"/>
    </source>
</evidence>
<feature type="domain" description="Glycosyltransferase RgtA/B/C/D-like" evidence="9">
    <location>
        <begin position="66"/>
        <end position="226"/>
    </location>
</feature>
<dbReference type="InterPro" id="IPR050297">
    <property type="entry name" value="LipidA_mod_glycosyltrf_83"/>
</dbReference>
<evidence type="ECO:0000256" key="5">
    <source>
        <dbReference type="ARBA" id="ARBA00022692"/>
    </source>
</evidence>
<dbReference type="GO" id="GO:0016763">
    <property type="term" value="F:pentosyltransferase activity"/>
    <property type="evidence" value="ECO:0007669"/>
    <property type="project" value="TreeGrafter"/>
</dbReference>
<dbReference type="PANTHER" id="PTHR33908:SF11">
    <property type="entry name" value="MEMBRANE PROTEIN"/>
    <property type="match status" value="1"/>
</dbReference>
<evidence type="ECO:0000256" key="3">
    <source>
        <dbReference type="ARBA" id="ARBA00022676"/>
    </source>
</evidence>
<keyword evidence="3" id="KW-0328">Glycosyltransferase</keyword>
<feature type="transmembrane region" description="Helical" evidence="8">
    <location>
        <begin position="138"/>
        <end position="158"/>
    </location>
</feature>
<feature type="transmembrane region" description="Helical" evidence="8">
    <location>
        <begin position="170"/>
        <end position="197"/>
    </location>
</feature>
<gene>
    <name evidence="10" type="ORF">ENR23_03960</name>
</gene>
<feature type="transmembrane region" description="Helical" evidence="8">
    <location>
        <begin position="209"/>
        <end position="229"/>
    </location>
</feature>
<evidence type="ECO:0000313" key="10">
    <source>
        <dbReference type="EMBL" id="HGZ42575.1"/>
    </source>
</evidence>
<evidence type="ECO:0000256" key="2">
    <source>
        <dbReference type="ARBA" id="ARBA00022475"/>
    </source>
</evidence>
<feature type="transmembrane region" description="Helical" evidence="8">
    <location>
        <begin position="338"/>
        <end position="357"/>
    </location>
</feature>
<keyword evidence="7 8" id="KW-0472">Membrane</keyword>
<comment type="subcellular location">
    <subcellularLocation>
        <location evidence="1">Cell membrane</location>
        <topology evidence="1">Multi-pass membrane protein</topology>
    </subcellularLocation>
</comment>
<evidence type="ECO:0000256" key="8">
    <source>
        <dbReference type="SAM" id="Phobius"/>
    </source>
</evidence>
<dbReference type="GO" id="GO:0009103">
    <property type="term" value="P:lipopolysaccharide biosynthetic process"/>
    <property type="evidence" value="ECO:0007669"/>
    <property type="project" value="UniProtKB-ARBA"/>
</dbReference>
<dbReference type="InterPro" id="IPR038731">
    <property type="entry name" value="RgtA/B/C-like"/>
</dbReference>
<dbReference type="GO" id="GO:0005886">
    <property type="term" value="C:plasma membrane"/>
    <property type="evidence" value="ECO:0007669"/>
    <property type="project" value="UniProtKB-SubCell"/>
</dbReference>
<keyword evidence="5 8" id="KW-0812">Transmembrane</keyword>
<dbReference type="EMBL" id="DSQF01000006">
    <property type="protein sequence ID" value="HGZ42575.1"/>
    <property type="molecule type" value="Genomic_DNA"/>
</dbReference>
<keyword evidence="6 8" id="KW-1133">Transmembrane helix</keyword>
<protein>
    <recommendedName>
        <fullName evidence="9">Glycosyltransferase RgtA/B/C/D-like domain-containing protein</fullName>
    </recommendedName>
</protein>
<accession>A0A832MJ55</accession>
<organism evidence="10">
    <name type="scientific">Eiseniibacteriota bacterium</name>
    <dbReference type="NCBI Taxonomy" id="2212470"/>
    <lineage>
        <taxon>Bacteria</taxon>
        <taxon>Candidatus Eiseniibacteriota</taxon>
    </lineage>
</organism>
<dbReference type="Pfam" id="PF13231">
    <property type="entry name" value="PMT_2"/>
    <property type="match status" value="1"/>
</dbReference>
<proteinExistence type="predicted"/>
<dbReference type="PANTHER" id="PTHR33908">
    <property type="entry name" value="MANNOSYLTRANSFERASE YKCB-RELATED"/>
    <property type="match status" value="1"/>
</dbReference>
<reference evidence="10" key="1">
    <citation type="journal article" date="2020" name="mSystems">
        <title>Genome- and Community-Level Interaction Insights into Carbon Utilization and Element Cycling Functions of Hydrothermarchaeota in Hydrothermal Sediment.</title>
        <authorList>
            <person name="Zhou Z."/>
            <person name="Liu Y."/>
            <person name="Xu W."/>
            <person name="Pan J."/>
            <person name="Luo Z.H."/>
            <person name="Li M."/>
        </authorList>
    </citation>
    <scope>NUCLEOTIDE SEQUENCE [LARGE SCALE GENOMIC DNA]</scope>
    <source>
        <strain evidence="10">SpSt-381</strain>
    </source>
</reference>
<comment type="caution">
    <text evidence="10">The sequence shown here is derived from an EMBL/GenBank/DDBJ whole genome shotgun (WGS) entry which is preliminary data.</text>
</comment>
<feature type="transmembrane region" description="Helical" evidence="8">
    <location>
        <begin position="284"/>
        <end position="302"/>
    </location>
</feature>